<dbReference type="Gene3D" id="1.20.120.20">
    <property type="entry name" value="Apolipoprotein"/>
    <property type="match status" value="1"/>
</dbReference>
<dbReference type="PANTHER" id="PTHR37813:SF1">
    <property type="entry name" value="FELS-2 PROPHAGE PROTEIN"/>
    <property type="match status" value="1"/>
</dbReference>
<name>A0A6L5Y0K5_9FIRM</name>
<sequence length="1115" mass="121340">MVLKVGDFMGASVGEIDLDLHVNRNGFDREMQGIQGLAKKAGAALAGAFAVKKLVDFGKSCIELGSDLEEVQNVVDVTFPHMTAQVDKFAKEAAASFGLSETMAKKFTGTFGAMAKSFGFSEKAAYDMGSTLTGLAGDVASFYNISQDEAYTKLKSVFTGETETLKDLGIVMTQNALDAYAMANGYGKVTKDMSEAEKVALRYAFVQSQLTAATGDFARTSGSWANQVRLLSLQFESLKATIGQGLINLFTPIIKAVNVLLGKLATLANAFKAFTELITGNHGSASSNNGIQETANAANEAQQGLGGATGAANNLKKATDGAGKAAKKAAKEMQGLSGIDKLNNLTTTGDKGSDGSGGKGSGSGGVGGSAVDYGKLNDGENVIDKQVNKFQALINRVKELAGLFAKGFKIGLGDTSVLQDIQDSLNSIRNSIVEIFSDPNVLKAGNQFLNSLSLNMGKVAGSFASVGLTIADNILGGMSKYLEQNKNRIKGYLVSMFEIGSETANIIGDFSVVLADIATVFRSDTAKQITADIISIFSNSFMGISEISAKGTRDFLKAITDPIAKNKDKIKNTIQGMFEAVEPVFRALSDIVTKTFEKWNEVYDQYVSPAWEKFSSGLDKILSITLDAFNKYLLPLFKKIGKEFKQLAEKHIQPLINAFLELCGKVTEAIATLWNFLSPFVGWFIEKFIAKMATKIEWFWTKVKAVVSIISDLLKGLCDYLSGFIDFITGVFTGDWGRAWDGIKEMYRSIWETMKNIVGDALTFIKDTIITGFNAVKAVIEVIWDGIKLVFSTVWEEIKRIFEPVGDWFKGKFVEAYKGITTAFQNIGEWASDRWKAVTKVFQDVKNWFGQRFKDAYTNLTNAFSAIGTWASEKWRNVTDVFKGVGGWFQKKFDAAYRKATKAFSGTGKFFSGVWSNIKGAFGNIIDWFRDNFSKAWEAVKKVFSSGGKVFTGIKEGILKGLKDVINALIDGINRVISVPFKGIQTALNKVKGFEVAGGHPFGGLPTIDTPQIPRLAQGGFVKKNTPQLALIGDNRHQGEVVAPENKLQDLLNQAVKQSNSSDVSMLVPMMKEMIGILKMIYGKEYVASVSSNDVYKAWETEKKKVEKRTGKSIW</sequence>
<dbReference type="SUPFAM" id="SSF48371">
    <property type="entry name" value="ARM repeat"/>
    <property type="match status" value="1"/>
</dbReference>
<keyword evidence="3" id="KW-1185">Reference proteome</keyword>
<dbReference type="AlphaFoldDB" id="A0A6L5Y0K5"/>
<dbReference type="Proteomes" id="UP000482209">
    <property type="component" value="Unassembled WGS sequence"/>
</dbReference>
<dbReference type="PANTHER" id="PTHR37813">
    <property type="entry name" value="FELS-2 PROPHAGE PROTEIN"/>
    <property type="match status" value="1"/>
</dbReference>
<evidence type="ECO:0000256" key="1">
    <source>
        <dbReference type="SAM" id="MobiDB-lite"/>
    </source>
</evidence>
<feature type="compositionally biased region" description="Gly residues" evidence="1">
    <location>
        <begin position="354"/>
        <end position="366"/>
    </location>
</feature>
<protein>
    <submittedName>
        <fullName evidence="2">Uncharacterized protein</fullName>
    </submittedName>
</protein>
<evidence type="ECO:0000313" key="2">
    <source>
        <dbReference type="EMBL" id="MSS64605.1"/>
    </source>
</evidence>
<dbReference type="RefSeq" id="WP_154519995.1">
    <property type="nucleotide sequence ID" value="NZ_VUMT01000022.1"/>
</dbReference>
<dbReference type="EMBL" id="VUMT01000022">
    <property type="protein sequence ID" value="MSS64605.1"/>
    <property type="molecule type" value="Genomic_DNA"/>
</dbReference>
<reference evidence="2 3" key="1">
    <citation type="submission" date="2019-08" db="EMBL/GenBank/DDBJ databases">
        <title>In-depth cultivation of the pig gut microbiome towards novel bacterial diversity and tailored functional studies.</title>
        <authorList>
            <person name="Wylensek D."/>
            <person name="Hitch T.C.A."/>
            <person name="Clavel T."/>
        </authorList>
    </citation>
    <scope>NUCLEOTIDE SEQUENCE [LARGE SCALE GENOMIC DNA]</scope>
    <source>
        <strain evidence="2 3">WCA-693-APC-MOT-I</strain>
    </source>
</reference>
<proteinExistence type="predicted"/>
<organism evidence="2 3">
    <name type="scientific">Velocimicrobium porci</name>
    <dbReference type="NCBI Taxonomy" id="2606634"/>
    <lineage>
        <taxon>Bacteria</taxon>
        <taxon>Bacillati</taxon>
        <taxon>Bacillota</taxon>
        <taxon>Clostridia</taxon>
        <taxon>Lachnospirales</taxon>
        <taxon>Lachnospiraceae</taxon>
        <taxon>Velocimicrobium</taxon>
    </lineage>
</organism>
<evidence type="ECO:0000313" key="3">
    <source>
        <dbReference type="Proteomes" id="UP000482209"/>
    </source>
</evidence>
<accession>A0A6L5Y0K5</accession>
<comment type="caution">
    <text evidence="2">The sequence shown here is derived from an EMBL/GenBank/DDBJ whole genome shotgun (WGS) entry which is preliminary data.</text>
</comment>
<dbReference type="InterPro" id="IPR016024">
    <property type="entry name" value="ARM-type_fold"/>
</dbReference>
<gene>
    <name evidence="2" type="ORF">FYJ58_12075</name>
</gene>
<feature type="region of interest" description="Disordered" evidence="1">
    <location>
        <begin position="341"/>
        <end position="366"/>
    </location>
</feature>